<keyword evidence="3" id="KW-0378">Hydrolase</keyword>
<evidence type="ECO:0000313" key="7">
    <source>
        <dbReference type="Proteomes" id="UP000010793"/>
    </source>
</evidence>
<reference evidence="6 7" key="1">
    <citation type="journal article" date="2013" name="Genome Announc.">
        <title>Complete Genome Sequence of the Porcine Strain Brachyspira pilosicoli P43/6/78(T.).</title>
        <authorList>
            <person name="Lin C."/>
            <person name="den Bakker H.C."/>
            <person name="Suzuki H."/>
            <person name="Lefebure T."/>
            <person name="Ponnala L."/>
            <person name="Sun Q."/>
            <person name="Stanhope M.J."/>
            <person name="Wiedmann M."/>
            <person name="Duhamel G.E."/>
        </authorList>
    </citation>
    <scope>NUCLEOTIDE SEQUENCE [LARGE SCALE GENOMIC DNA]</scope>
    <source>
        <strain evidence="6 7">P43/6/78</strain>
    </source>
</reference>
<dbReference type="Gene3D" id="3.60.15.10">
    <property type="entry name" value="Ribonuclease Z/Hydroxyacylglutathione hydrolase-like"/>
    <property type="match status" value="1"/>
</dbReference>
<evidence type="ECO:0000256" key="4">
    <source>
        <dbReference type="ARBA" id="ARBA00022833"/>
    </source>
</evidence>
<keyword evidence="2" id="KW-0479">Metal-binding</keyword>
<dbReference type="SUPFAM" id="SSF56281">
    <property type="entry name" value="Metallo-hydrolase/oxidoreductase"/>
    <property type="match status" value="1"/>
</dbReference>
<name>A0A3B6VQM9_BRAPL</name>
<dbReference type="GO" id="GO:0046872">
    <property type="term" value="F:metal ion binding"/>
    <property type="evidence" value="ECO:0007669"/>
    <property type="project" value="UniProtKB-KW"/>
</dbReference>
<evidence type="ECO:0000259" key="5">
    <source>
        <dbReference type="SMART" id="SM00849"/>
    </source>
</evidence>
<protein>
    <submittedName>
        <fullName evidence="6">Beta lactamase domain-containing protein</fullName>
    </submittedName>
</protein>
<dbReference type="InterPro" id="IPR036866">
    <property type="entry name" value="RibonucZ/Hydroxyglut_hydro"/>
</dbReference>
<evidence type="ECO:0000313" key="6">
    <source>
        <dbReference type="EMBL" id="AGA66612.1"/>
    </source>
</evidence>
<keyword evidence="7" id="KW-1185">Reference proteome</keyword>
<dbReference type="CDD" id="cd06262">
    <property type="entry name" value="metallo-hydrolase-like_MBL-fold"/>
    <property type="match status" value="1"/>
</dbReference>
<dbReference type="PANTHER" id="PTHR46233">
    <property type="entry name" value="HYDROXYACYLGLUTATHIONE HYDROLASE GLOC"/>
    <property type="match status" value="1"/>
</dbReference>
<evidence type="ECO:0000256" key="2">
    <source>
        <dbReference type="ARBA" id="ARBA00022723"/>
    </source>
</evidence>
<dbReference type="GO" id="GO:0016787">
    <property type="term" value="F:hydrolase activity"/>
    <property type="evidence" value="ECO:0007669"/>
    <property type="project" value="UniProtKB-KW"/>
</dbReference>
<evidence type="ECO:0000256" key="3">
    <source>
        <dbReference type="ARBA" id="ARBA00022801"/>
    </source>
</evidence>
<dbReference type="PANTHER" id="PTHR46233:SF3">
    <property type="entry name" value="HYDROXYACYLGLUTATHIONE HYDROLASE GLOC"/>
    <property type="match status" value="1"/>
</dbReference>
<comment type="cofactor">
    <cofactor evidence="1">
        <name>Zn(2+)</name>
        <dbReference type="ChEBI" id="CHEBI:29105"/>
    </cofactor>
</comment>
<keyword evidence="4" id="KW-0862">Zinc</keyword>
<feature type="domain" description="Metallo-beta-lactamase" evidence="5">
    <location>
        <begin position="15"/>
        <end position="192"/>
    </location>
</feature>
<accession>A0A3B6VQM9</accession>
<dbReference type="InterPro" id="IPR001279">
    <property type="entry name" value="Metallo-B-lactamas"/>
</dbReference>
<proteinExistence type="predicted"/>
<dbReference type="Proteomes" id="UP000010793">
    <property type="component" value="Chromosome"/>
</dbReference>
<dbReference type="RefSeq" id="WP_015274507.1">
    <property type="nucleotide sequence ID" value="NC_019908.1"/>
</dbReference>
<sequence>MSELKVSCINTNMYGMNSYIVSVEDEAIIIDIAKLSFGYDDYKKLLDGKKLVNVLFTHGHFDHMSGADDIRGIYKDTKHGVHKDDYDFFQDADLNASGYFGSGIKCQSPEIKFNDGDTFKLKDKEFKVIHTPGHTRGGVCYYTEGHLFCGDTIFAYGIGRYDLATGNYAELENSITNIIYKLPDDTLLYPGHDAYGFKLSQRKKMGIM</sequence>
<organism evidence="6 7">
    <name type="scientific">Brachyspira pilosicoli P43/6/78</name>
    <dbReference type="NCBI Taxonomy" id="1042417"/>
    <lineage>
        <taxon>Bacteria</taxon>
        <taxon>Pseudomonadati</taxon>
        <taxon>Spirochaetota</taxon>
        <taxon>Spirochaetia</taxon>
        <taxon>Brachyspirales</taxon>
        <taxon>Brachyspiraceae</taxon>
        <taxon>Brachyspira</taxon>
    </lineage>
</organism>
<dbReference type="AlphaFoldDB" id="A0A3B6VQM9"/>
<dbReference type="SMART" id="SM00849">
    <property type="entry name" value="Lactamase_B"/>
    <property type="match status" value="1"/>
</dbReference>
<dbReference type="EMBL" id="CP002873">
    <property type="protein sequence ID" value="AGA66612.1"/>
    <property type="molecule type" value="Genomic_DNA"/>
</dbReference>
<evidence type="ECO:0000256" key="1">
    <source>
        <dbReference type="ARBA" id="ARBA00001947"/>
    </source>
</evidence>
<dbReference type="InterPro" id="IPR051453">
    <property type="entry name" value="MBL_Glyoxalase_II"/>
</dbReference>
<gene>
    <name evidence="6" type="ORF">BPP43_06890</name>
</gene>
<dbReference type="KEGG" id="bpip:BPP43_06890"/>
<dbReference type="Pfam" id="PF00753">
    <property type="entry name" value="Lactamase_B"/>
    <property type="match status" value="1"/>
</dbReference>